<dbReference type="EMBL" id="QGNW01000257">
    <property type="protein sequence ID" value="RVW81088.1"/>
    <property type="molecule type" value="Genomic_DNA"/>
</dbReference>
<dbReference type="Proteomes" id="UP000288805">
    <property type="component" value="Unassembled WGS sequence"/>
</dbReference>
<evidence type="ECO:0000313" key="1">
    <source>
        <dbReference type="EMBL" id="RVW81088.1"/>
    </source>
</evidence>
<protein>
    <recommendedName>
        <fullName evidence="3">Reverse transcriptase zinc-binding domain-containing protein</fullName>
    </recommendedName>
</protein>
<sequence>MRLEKIERDFLWGGGGLEKKIQSCEVVPLLANMERKRVGGVLVKLELGNRRRMKFWMDKWCRDEPLCVSFPSLYTLGVAKEAWVADLWVQHGKRGH</sequence>
<dbReference type="PANTHER" id="PTHR36617:SF5">
    <property type="entry name" value="OS05G0421675 PROTEIN"/>
    <property type="match status" value="1"/>
</dbReference>
<proteinExistence type="predicted"/>
<comment type="caution">
    <text evidence="1">The sequence shown here is derived from an EMBL/GenBank/DDBJ whole genome shotgun (WGS) entry which is preliminary data.</text>
</comment>
<dbReference type="AlphaFoldDB" id="A0A438H978"/>
<reference evidence="1 2" key="1">
    <citation type="journal article" date="2018" name="PLoS Genet.">
        <title>Population sequencing reveals clonal diversity and ancestral inbreeding in the grapevine cultivar Chardonnay.</title>
        <authorList>
            <person name="Roach M.J."/>
            <person name="Johnson D.L."/>
            <person name="Bohlmann J."/>
            <person name="van Vuuren H.J."/>
            <person name="Jones S.J."/>
            <person name="Pretorius I.S."/>
            <person name="Schmidt S.A."/>
            <person name="Borneman A.R."/>
        </authorList>
    </citation>
    <scope>NUCLEOTIDE SEQUENCE [LARGE SCALE GENOMIC DNA]</scope>
    <source>
        <strain evidence="2">cv. Chardonnay</strain>
        <tissue evidence="1">Leaf</tissue>
    </source>
</reference>
<dbReference type="PANTHER" id="PTHR36617">
    <property type="entry name" value="PROTEIN, PUTATIVE-RELATED"/>
    <property type="match status" value="1"/>
</dbReference>
<organism evidence="1 2">
    <name type="scientific">Vitis vinifera</name>
    <name type="common">Grape</name>
    <dbReference type="NCBI Taxonomy" id="29760"/>
    <lineage>
        <taxon>Eukaryota</taxon>
        <taxon>Viridiplantae</taxon>
        <taxon>Streptophyta</taxon>
        <taxon>Embryophyta</taxon>
        <taxon>Tracheophyta</taxon>
        <taxon>Spermatophyta</taxon>
        <taxon>Magnoliopsida</taxon>
        <taxon>eudicotyledons</taxon>
        <taxon>Gunneridae</taxon>
        <taxon>Pentapetalae</taxon>
        <taxon>rosids</taxon>
        <taxon>Vitales</taxon>
        <taxon>Vitaceae</taxon>
        <taxon>Viteae</taxon>
        <taxon>Vitis</taxon>
    </lineage>
</organism>
<evidence type="ECO:0000313" key="2">
    <source>
        <dbReference type="Proteomes" id="UP000288805"/>
    </source>
</evidence>
<evidence type="ECO:0008006" key="3">
    <source>
        <dbReference type="Google" id="ProtNLM"/>
    </source>
</evidence>
<accession>A0A438H978</accession>
<gene>
    <name evidence="1" type="ORF">CK203_045355</name>
</gene>
<name>A0A438H978_VITVI</name>